<sequence>MRNLHHRKRNLALLGHDFFLFLVVVVVFSSGAYVGVRGREGADKLVAPTPSIAKVAVSMAKTSHGMPFGCPLMLNFVGRTGW</sequence>
<feature type="transmembrane region" description="Helical" evidence="1">
    <location>
        <begin position="12"/>
        <end position="36"/>
    </location>
</feature>
<protein>
    <submittedName>
        <fullName evidence="2">Uncharacterized protein</fullName>
    </submittedName>
</protein>
<reference evidence="2 3" key="1">
    <citation type="submission" date="2012-08" db="EMBL/GenBank/DDBJ databases">
        <title>Oryza genome evolution.</title>
        <authorList>
            <person name="Wing R.A."/>
        </authorList>
    </citation>
    <scope>NUCLEOTIDE SEQUENCE</scope>
</reference>
<keyword evidence="1" id="KW-1133">Transmembrane helix</keyword>
<dbReference type="EnsemblPlants" id="LPERR01G35130.1">
    <property type="protein sequence ID" value="LPERR01G35130.1"/>
    <property type="gene ID" value="LPERR01G35130"/>
</dbReference>
<keyword evidence="1" id="KW-0812">Transmembrane</keyword>
<evidence type="ECO:0000313" key="3">
    <source>
        <dbReference type="Proteomes" id="UP000032180"/>
    </source>
</evidence>
<accession>A0A0D9V925</accession>
<keyword evidence="3" id="KW-1185">Reference proteome</keyword>
<name>A0A0D9V925_9ORYZ</name>
<reference evidence="2" key="3">
    <citation type="submission" date="2015-04" db="UniProtKB">
        <authorList>
            <consortium name="EnsemblPlants"/>
        </authorList>
    </citation>
    <scope>IDENTIFICATION</scope>
</reference>
<organism evidence="2 3">
    <name type="scientific">Leersia perrieri</name>
    <dbReference type="NCBI Taxonomy" id="77586"/>
    <lineage>
        <taxon>Eukaryota</taxon>
        <taxon>Viridiplantae</taxon>
        <taxon>Streptophyta</taxon>
        <taxon>Embryophyta</taxon>
        <taxon>Tracheophyta</taxon>
        <taxon>Spermatophyta</taxon>
        <taxon>Magnoliopsida</taxon>
        <taxon>Liliopsida</taxon>
        <taxon>Poales</taxon>
        <taxon>Poaceae</taxon>
        <taxon>BOP clade</taxon>
        <taxon>Oryzoideae</taxon>
        <taxon>Oryzeae</taxon>
        <taxon>Oryzinae</taxon>
        <taxon>Leersia</taxon>
    </lineage>
</organism>
<dbReference type="HOGENOM" id="CLU_2561574_0_0_1"/>
<proteinExistence type="predicted"/>
<keyword evidence="1" id="KW-0472">Membrane</keyword>
<evidence type="ECO:0000256" key="1">
    <source>
        <dbReference type="SAM" id="Phobius"/>
    </source>
</evidence>
<reference evidence="3" key="2">
    <citation type="submission" date="2013-12" db="EMBL/GenBank/DDBJ databases">
        <authorList>
            <person name="Yu Y."/>
            <person name="Lee S."/>
            <person name="de Baynast K."/>
            <person name="Wissotski M."/>
            <person name="Liu L."/>
            <person name="Talag J."/>
            <person name="Goicoechea J."/>
            <person name="Angelova A."/>
            <person name="Jetty R."/>
            <person name="Kudrna D."/>
            <person name="Golser W."/>
            <person name="Rivera L."/>
            <person name="Zhang J."/>
            <person name="Wing R."/>
        </authorList>
    </citation>
    <scope>NUCLEOTIDE SEQUENCE</scope>
</reference>
<dbReference type="AlphaFoldDB" id="A0A0D9V925"/>
<dbReference type="Gramene" id="LPERR01G35130.1">
    <property type="protein sequence ID" value="LPERR01G35130.1"/>
    <property type="gene ID" value="LPERR01G35130"/>
</dbReference>
<dbReference type="Proteomes" id="UP000032180">
    <property type="component" value="Chromosome 1"/>
</dbReference>
<evidence type="ECO:0000313" key="2">
    <source>
        <dbReference type="EnsemblPlants" id="LPERR01G35130.1"/>
    </source>
</evidence>